<evidence type="ECO:0000313" key="1">
    <source>
        <dbReference type="EMBL" id="MPD05092.1"/>
    </source>
</evidence>
<comment type="caution">
    <text evidence="1">The sequence shown here is derived from an EMBL/GenBank/DDBJ whole genome shotgun (WGS) entry which is preliminary data.</text>
</comment>
<proteinExistence type="predicted"/>
<sequence length="70" mass="7627">MYQQRTLTLRVISLASSSSILSLTLSPSASLPLKAMSRLPASHCRIPVEEKQSQMVVVVVVVVVVGKRSY</sequence>
<dbReference type="AlphaFoldDB" id="A0A5B7K439"/>
<dbReference type="Proteomes" id="UP000324222">
    <property type="component" value="Unassembled WGS sequence"/>
</dbReference>
<name>A0A5B7K439_PORTR</name>
<evidence type="ECO:0000313" key="2">
    <source>
        <dbReference type="Proteomes" id="UP000324222"/>
    </source>
</evidence>
<reference evidence="1 2" key="1">
    <citation type="submission" date="2019-05" db="EMBL/GenBank/DDBJ databases">
        <title>Another draft genome of Portunus trituberculatus and its Hox gene families provides insights of decapod evolution.</title>
        <authorList>
            <person name="Jeong J.-H."/>
            <person name="Song I."/>
            <person name="Kim S."/>
            <person name="Choi T."/>
            <person name="Kim D."/>
            <person name="Ryu S."/>
            <person name="Kim W."/>
        </authorList>
    </citation>
    <scope>NUCLEOTIDE SEQUENCE [LARGE SCALE GENOMIC DNA]</scope>
    <source>
        <tissue evidence="1">Muscle</tissue>
    </source>
</reference>
<dbReference type="EMBL" id="VSRR010144361">
    <property type="protein sequence ID" value="MPD05092.1"/>
    <property type="molecule type" value="Genomic_DNA"/>
</dbReference>
<accession>A0A5B7K439</accession>
<gene>
    <name evidence="1" type="ORF">E2C01_100817</name>
</gene>
<protein>
    <submittedName>
        <fullName evidence="1">Uncharacterized protein</fullName>
    </submittedName>
</protein>
<organism evidence="1 2">
    <name type="scientific">Portunus trituberculatus</name>
    <name type="common">Swimming crab</name>
    <name type="synonym">Neptunus trituberculatus</name>
    <dbReference type="NCBI Taxonomy" id="210409"/>
    <lineage>
        <taxon>Eukaryota</taxon>
        <taxon>Metazoa</taxon>
        <taxon>Ecdysozoa</taxon>
        <taxon>Arthropoda</taxon>
        <taxon>Crustacea</taxon>
        <taxon>Multicrustacea</taxon>
        <taxon>Malacostraca</taxon>
        <taxon>Eumalacostraca</taxon>
        <taxon>Eucarida</taxon>
        <taxon>Decapoda</taxon>
        <taxon>Pleocyemata</taxon>
        <taxon>Brachyura</taxon>
        <taxon>Eubrachyura</taxon>
        <taxon>Portunoidea</taxon>
        <taxon>Portunidae</taxon>
        <taxon>Portuninae</taxon>
        <taxon>Portunus</taxon>
    </lineage>
</organism>
<keyword evidence="2" id="KW-1185">Reference proteome</keyword>